<dbReference type="PANTHER" id="PTHR43133">
    <property type="entry name" value="RNA POLYMERASE ECF-TYPE SIGMA FACTO"/>
    <property type="match status" value="1"/>
</dbReference>
<reference evidence="9 10" key="1">
    <citation type="submission" date="2014-12" db="EMBL/GenBank/DDBJ databases">
        <title>Draft genome sequence of Cohnella kolymensis strain B-2846.</title>
        <authorList>
            <person name="Karlyshev A.V."/>
            <person name="Kudryashova E.B."/>
        </authorList>
    </citation>
    <scope>NUCLEOTIDE SEQUENCE [LARGE SCALE GENOMIC DNA]</scope>
    <source>
        <strain evidence="9 10">VKM B-2846</strain>
    </source>
</reference>
<dbReference type="InterPro" id="IPR014284">
    <property type="entry name" value="RNA_pol_sigma-70_dom"/>
</dbReference>
<feature type="domain" description="RNA polymerase sigma factor 70 region 4 type 2" evidence="8">
    <location>
        <begin position="109"/>
        <end position="160"/>
    </location>
</feature>
<dbReference type="InterPro" id="IPR039425">
    <property type="entry name" value="RNA_pol_sigma-70-like"/>
</dbReference>
<dbReference type="InterPro" id="IPR036388">
    <property type="entry name" value="WH-like_DNA-bd_sf"/>
</dbReference>
<comment type="caution">
    <text evidence="9">The sequence shown here is derived from an EMBL/GenBank/DDBJ whole genome shotgun (WGS) entry which is preliminary data.</text>
</comment>
<evidence type="ECO:0000256" key="4">
    <source>
        <dbReference type="ARBA" id="ARBA00023125"/>
    </source>
</evidence>
<dbReference type="PANTHER" id="PTHR43133:SF46">
    <property type="entry name" value="RNA POLYMERASE SIGMA-70 FACTOR ECF SUBFAMILY"/>
    <property type="match status" value="1"/>
</dbReference>
<feature type="domain" description="RNA polymerase sigma-70 region 2" evidence="7">
    <location>
        <begin position="12"/>
        <end position="75"/>
    </location>
</feature>
<gene>
    <name evidence="9" type="ORF">SD71_17215</name>
</gene>
<dbReference type="InterPro" id="IPR007627">
    <property type="entry name" value="RNA_pol_sigma70_r2"/>
</dbReference>
<name>A0ABR5A1H0_9BACL</name>
<dbReference type="Pfam" id="PF08281">
    <property type="entry name" value="Sigma70_r4_2"/>
    <property type="match status" value="1"/>
</dbReference>
<dbReference type="InterPro" id="IPR013249">
    <property type="entry name" value="RNA_pol_sigma70_r4_t2"/>
</dbReference>
<dbReference type="SUPFAM" id="SSF88946">
    <property type="entry name" value="Sigma2 domain of RNA polymerase sigma factors"/>
    <property type="match status" value="1"/>
</dbReference>
<dbReference type="PROSITE" id="PS01063">
    <property type="entry name" value="SIGMA70_ECF"/>
    <property type="match status" value="1"/>
</dbReference>
<dbReference type="NCBIfam" id="TIGR02937">
    <property type="entry name" value="sigma70-ECF"/>
    <property type="match status" value="1"/>
</dbReference>
<evidence type="ECO:0000256" key="2">
    <source>
        <dbReference type="ARBA" id="ARBA00023015"/>
    </source>
</evidence>
<dbReference type="InterPro" id="IPR013325">
    <property type="entry name" value="RNA_pol_sigma_r2"/>
</dbReference>
<evidence type="ECO:0000313" key="10">
    <source>
        <dbReference type="Proteomes" id="UP000054526"/>
    </source>
</evidence>
<keyword evidence="3 6" id="KW-0731">Sigma factor</keyword>
<accession>A0ABR5A1H0</accession>
<dbReference type="Proteomes" id="UP000054526">
    <property type="component" value="Unassembled WGS sequence"/>
</dbReference>
<keyword evidence="5 6" id="KW-0804">Transcription</keyword>
<evidence type="ECO:0000313" key="9">
    <source>
        <dbReference type="EMBL" id="KIL34906.1"/>
    </source>
</evidence>
<evidence type="ECO:0000256" key="5">
    <source>
        <dbReference type="ARBA" id="ARBA00023163"/>
    </source>
</evidence>
<comment type="similarity">
    <text evidence="1 6">Belongs to the sigma-70 factor family. ECF subfamily.</text>
</comment>
<protein>
    <recommendedName>
        <fullName evidence="6">RNA polymerase sigma factor</fullName>
    </recommendedName>
</protein>
<dbReference type="InterPro" id="IPR013324">
    <property type="entry name" value="RNA_pol_sigma_r3/r4-like"/>
</dbReference>
<dbReference type="Gene3D" id="1.10.10.10">
    <property type="entry name" value="Winged helix-like DNA-binding domain superfamily/Winged helix DNA-binding domain"/>
    <property type="match status" value="1"/>
</dbReference>
<evidence type="ECO:0000259" key="8">
    <source>
        <dbReference type="Pfam" id="PF08281"/>
    </source>
</evidence>
<dbReference type="Gene3D" id="1.10.1740.10">
    <property type="match status" value="1"/>
</dbReference>
<evidence type="ECO:0000256" key="3">
    <source>
        <dbReference type="ARBA" id="ARBA00023082"/>
    </source>
</evidence>
<dbReference type="EMBL" id="JXAL01000026">
    <property type="protein sequence ID" value="KIL34906.1"/>
    <property type="molecule type" value="Genomic_DNA"/>
</dbReference>
<dbReference type="InterPro" id="IPR000838">
    <property type="entry name" value="RNA_pol_sigma70_ECF_CS"/>
</dbReference>
<dbReference type="CDD" id="cd06171">
    <property type="entry name" value="Sigma70_r4"/>
    <property type="match status" value="1"/>
</dbReference>
<keyword evidence="2 6" id="KW-0805">Transcription regulation</keyword>
<evidence type="ECO:0000259" key="7">
    <source>
        <dbReference type="Pfam" id="PF04542"/>
    </source>
</evidence>
<keyword evidence="4 6" id="KW-0238">DNA-binding</keyword>
<proteinExistence type="inferred from homology"/>
<organism evidence="9 10">
    <name type="scientific">Cohnella kolymensis</name>
    <dbReference type="NCBI Taxonomy" id="1590652"/>
    <lineage>
        <taxon>Bacteria</taxon>
        <taxon>Bacillati</taxon>
        <taxon>Bacillota</taxon>
        <taxon>Bacilli</taxon>
        <taxon>Bacillales</taxon>
        <taxon>Paenibacillaceae</taxon>
        <taxon>Cohnella</taxon>
    </lineage>
</organism>
<sequence>MDDIPAVALQDLIQDHGQDVWNYAFLLTRNHHVSDDIAQDVFLQAYQHIGTFRGQSSVKTWLFSITRNRVFNYKKSSYFRKVTLLDYLYRAPSAKSAEEEYMNRTYTDSIWQLVMKLPPKYREVLVLDAQYELPLTEISSLLQVSVGTVKSRLHRARSKMKDYLKEVDGE</sequence>
<evidence type="ECO:0000256" key="6">
    <source>
        <dbReference type="RuleBase" id="RU000716"/>
    </source>
</evidence>
<dbReference type="SUPFAM" id="SSF88659">
    <property type="entry name" value="Sigma3 and sigma4 domains of RNA polymerase sigma factors"/>
    <property type="match status" value="1"/>
</dbReference>
<evidence type="ECO:0000256" key="1">
    <source>
        <dbReference type="ARBA" id="ARBA00010641"/>
    </source>
</evidence>
<keyword evidence="10" id="KW-1185">Reference proteome</keyword>
<dbReference type="Pfam" id="PF04542">
    <property type="entry name" value="Sigma70_r2"/>
    <property type="match status" value="1"/>
</dbReference>